<feature type="transmembrane region" description="Helical" evidence="1">
    <location>
        <begin position="114"/>
        <end position="140"/>
    </location>
</feature>
<keyword evidence="1" id="KW-0472">Membrane</keyword>
<gene>
    <name evidence="2" type="ordered locus">Rcas_3764</name>
</gene>
<evidence type="ECO:0000313" key="3">
    <source>
        <dbReference type="Proteomes" id="UP000000263"/>
    </source>
</evidence>
<reference evidence="2 3" key="1">
    <citation type="submission" date="2007-08" db="EMBL/GenBank/DDBJ databases">
        <title>Complete sequence of Roseiflexus castenholzii DSM 13941.</title>
        <authorList>
            <consortium name="US DOE Joint Genome Institute"/>
            <person name="Copeland A."/>
            <person name="Lucas S."/>
            <person name="Lapidus A."/>
            <person name="Barry K."/>
            <person name="Glavina del Rio T."/>
            <person name="Dalin E."/>
            <person name="Tice H."/>
            <person name="Pitluck S."/>
            <person name="Thompson L.S."/>
            <person name="Brettin T."/>
            <person name="Bruce D."/>
            <person name="Detter J.C."/>
            <person name="Han C."/>
            <person name="Tapia R."/>
            <person name="Schmutz J."/>
            <person name="Larimer F."/>
            <person name="Land M."/>
            <person name="Hauser L."/>
            <person name="Kyrpides N."/>
            <person name="Mikhailova N."/>
            <person name="Bryant D.A."/>
            <person name="Hanada S."/>
            <person name="Tsukatani Y."/>
            <person name="Richardson P."/>
        </authorList>
    </citation>
    <scope>NUCLEOTIDE SEQUENCE [LARGE SCALE GENOMIC DNA]</scope>
    <source>
        <strain evidence="3">DSM 13941 / HLO8</strain>
    </source>
</reference>
<dbReference type="PANTHER" id="PTHR43471:SF10">
    <property type="entry name" value="SLL1107 PROTEIN"/>
    <property type="match status" value="1"/>
</dbReference>
<dbReference type="GO" id="GO:0005886">
    <property type="term" value="C:plasma membrane"/>
    <property type="evidence" value="ECO:0007669"/>
    <property type="project" value="UniProtKB-SubCell"/>
</dbReference>
<feature type="transmembrane region" description="Helical" evidence="1">
    <location>
        <begin position="21"/>
        <end position="44"/>
    </location>
</feature>
<dbReference type="GO" id="GO:0140359">
    <property type="term" value="F:ABC-type transporter activity"/>
    <property type="evidence" value="ECO:0007669"/>
    <property type="project" value="InterPro"/>
</dbReference>
<dbReference type="PANTHER" id="PTHR43471">
    <property type="entry name" value="ABC TRANSPORTER PERMEASE"/>
    <property type="match status" value="1"/>
</dbReference>
<keyword evidence="1" id="KW-0812">Transmembrane</keyword>
<dbReference type="Pfam" id="PF12679">
    <property type="entry name" value="ABC2_membrane_2"/>
    <property type="match status" value="1"/>
</dbReference>
<feature type="transmembrane region" description="Helical" evidence="1">
    <location>
        <begin position="146"/>
        <end position="167"/>
    </location>
</feature>
<organism evidence="2 3">
    <name type="scientific">Roseiflexus castenholzii (strain DSM 13941 / HLO8)</name>
    <dbReference type="NCBI Taxonomy" id="383372"/>
    <lineage>
        <taxon>Bacteria</taxon>
        <taxon>Bacillati</taxon>
        <taxon>Chloroflexota</taxon>
        <taxon>Chloroflexia</taxon>
        <taxon>Chloroflexales</taxon>
        <taxon>Roseiflexineae</taxon>
        <taxon>Roseiflexaceae</taxon>
        <taxon>Roseiflexus</taxon>
    </lineage>
</organism>
<dbReference type="Proteomes" id="UP000000263">
    <property type="component" value="Chromosome"/>
</dbReference>
<dbReference type="KEGG" id="rca:Rcas_3764"/>
<dbReference type="HOGENOM" id="CLU_081568_0_0_0"/>
<accession>A7NQF7</accession>
<dbReference type="EMBL" id="CP000804">
    <property type="protein sequence ID" value="ABU59803.1"/>
    <property type="molecule type" value="Genomic_DNA"/>
</dbReference>
<sequence length="276" mass="30000">MMNAVLTITWLTFHEARRRRMALAAMVIGALFVALFGIGVWLIAREMERSAPLAIQNQAYSFLLIAGLYVVHFLTVMLAIFASVDTVAGEISTHTIQALVTRPIRRWQALLGKWLGFALMLTVYLGLLSLGVVAVMWLIVGYWPPNVAAGLPLLALEALTLLSLSLLGGTRLSTLTNGVALFMLYGVAFIGSWVEQIGALLQSSDAVRIGIITSLILPVEALWRRVAYLMQPPLANNLPGPFSTSSVPSEAMVVYAVVYAAIALLLAMRSFGQRDL</sequence>
<keyword evidence="3" id="KW-1185">Reference proteome</keyword>
<evidence type="ECO:0008006" key="4">
    <source>
        <dbReference type="Google" id="ProtNLM"/>
    </source>
</evidence>
<feature type="transmembrane region" description="Helical" evidence="1">
    <location>
        <begin position="252"/>
        <end position="271"/>
    </location>
</feature>
<evidence type="ECO:0000256" key="1">
    <source>
        <dbReference type="SAM" id="Phobius"/>
    </source>
</evidence>
<feature type="transmembrane region" description="Helical" evidence="1">
    <location>
        <begin position="59"/>
        <end position="82"/>
    </location>
</feature>
<proteinExistence type="predicted"/>
<dbReference type="STRING" id="383372.Rcas_3764"/>
<keyword evidence="1" id="KW-1133">Transmembrane helix</keyword>
<feature type="transmembrane region" description="Helical" evidence="1">
    <location>
        <begin position="174"/>
        <end position="194"/>
    </location>
</feature>
<dbReference type="AlphaFoldDB" id="A7NQF7"/>
<dbReference type="eggNOG" id="COG1277">
    <property type="taxonomic scope" value="Bacteria"/>
</dbReference>
<protein>
    <recommendedName>
        <fullName evidence="4">ABC transporter permease</fullName>
    </recommendedName>
</protein>
<evidence type="ECO:0000313" key="2">
    <source>
        <dbReference type="EMBL" id="ABU59803.1"/>
    </source>
</evidence>
<name>A7NQF7_ROSCS</name>
<dbReference type="RefSeq" id="WP_012122226.1">
    <property type="nucleotide sequence ID" value="NC_009767.1"/>
</dbReference>